<evidence type="ECO:0000256" key="1">
    <source>
        <dbReference type="ARBA" id="ARBA00002724"/>
    </source>
</evidence>
<dbReference type="KEGG" id="bliq:INP51_04490"/>
<evidence type="ECO:0000256" key="2">
    <source>
        <dbReference type="ARBA" id="ARBA00004496"/>
    </source>
</evidence>
<dbReference type="GO" id="GO:0003723">
    <property type="term" value="F:RNA binding"/>
    <property type="evidence" value="ECO:0007669"/>
    <property type="project" value="UniProtKB-UniRule"/>
</dbReference>
<dbReference type="InterPro" id="IPR029063">
    <property type="entry name" value="SAM-dependent_MTases_sf"/>
</dbReference>
<dbReference type="GO" id="GO:0005737">
    <property type="term" value="C:cytoplasm"/>
    <property type="evidence" value="ECO:0007669"/>
    <property type="project" value="UniProtKB-SubCell"/>
</dbReference>
<sequence>MEINTRELILEILLETDREGRQCQTVIGNVLDKYQFLSKCDRAFITRISEGTIEYRIQLDYIIDCVSDIKVKKMKPVIREILRMSVYQMRYMDSVPDRAAVNEAVKLAQRKGFRNLKSFVNGVLRNISRRVDDIVWPDRSASPARYLSVRYSMPEMLVKQWCGEYGEETCEKILGSFLEHRPLTVRFSRTGHDTEQTIQKLEKQGVRVTKANYAKDAYILENYDYLASLDAFADGDIQVQDPSSMLVAQAAGISAGDFVLDLCAAPGGKSLHAADLLNGTGMVESRDISDYKVGLIQDNIERLGLQNIRTQVKDASRYYQEDEGCADIVLCDVPCSGYGVIGKKPDIKYKASHEKQESLLKLQREILKNAARYTKDGGVLIYSTCTIGKSENIDQVMWFTKHFPFQLESLDPYFDENLHLMTTKEGYLQLLPGCFDCDGFFLARLKKQESL</sequence>
<evidence type="ECO:0000313" key="15">
    <source>
        <dbReference type="EMBL" id="QOV20214.1"/>
    </source>
</evidence>
<name>A0A7M2RJN7_9FIRM</name>
<dbReference type="CDD" id="cd02440">
    <property type="entry name" value="AdoMet_MTases"/>
    <property type="match status" value="1"/>
</dbReference>
<dbReference type="InterPro" id="IPR023267">
    <property type="entry name" value="RCMT"/>
</dbReference>
<evidence type="ECO:0000256" key="13">
    <source>
        <dbReference type="PROSITE-ProRule" id="PRU01023"/>
    </source>
</evidence>
<dbReference type="NCBIfam" id="NF011494">
    <property type="entry name" value="PRK14902.1"/>
    <property type="match status" value="1"/>
</dbReference>
<accession>A0A7M2RJN7</accession>
<dbReference type="EMBL" id="CP063304">
    <property type="protein sequence ID" value="QOV20214.1"/>
    <property type="molecule type" value="Genomic_DNA"/>
</dbReference>
<keyword evidence="9 13" id="KW-0694">RNA-binding</keyword>
<organism evidence="15 16">
    <name type="scientific">Blautia liquoris</name>
    <dbReference type="NCBI Taxonomy" id="2779518"/>
    <lineage>
        <taxon>Bacteria</taxon>
        <taxon>Bacillati</taxon>
        <taxon>Bacillota</taxon>
        <taxon>Clostridia</taxon>
        <taxon>Lachnospirales</taxon>
        <taxon>Lachnospiraceae</taxon>
        <taxon>Blautia</taxon>
    </lineage>
</organism>
<keyword evidence="4" id="KW-0963">Cytoplasm</keyword>
<keyword evidence="5" id="KW-0698">rRNA processing</keyword>
<keyword evidence="6 13" id="KW-0489">Methyltransferase</keyword>
<dbReference type="Pfam" id="PF01029">
    <property type="entry name" value="NusB"/>
    <property type="match status" value="1"/>
</dbReference>
<keyword evidence="7 13" id="KW-0808">Transferase</keyword>
<comment type="function">
    <text evidence="1">Specifically methylates the cytosine at position 967 (m5C967) of 16S rRNA.</text>
</comment>
<feature type="binding site" evidence="13">
    <location>
        <position position="287"/>
    </location>
    <ligand>
        <name>S-adenosyl-L-methionine</name>
        <dbReference type="ChEBI" id="CHEBI:59789"/>
    </ligand>
</feature>
<protein>
    <recommendedName>
        <fullName evidence="3">16S rRNA (cytosine(967)-C(5))-methyltransferase</fullName>
        <ecNumber evidence="3">2.1.1.176</ecNumber>
    </recommendedName>
    <alternativeName>
        <fullName evidence="10">16S rRNA m5C967 methyltransferase</fullName>
    </alternativeName>
    <alternativeName>
        <fullName evidence="11">rRNA (cytosine-C(5)-)-methyltransferase RsmB</fullName>
    </alternativeName>
</protein>
<evidence type="ECO:0000256" key="5">
    <source>
        <dbReference type="ARBA" id="ARBA00022552"/>
    </source>
</evidence>
<feature type="binding site" evidence="13">
    <location>
        <position position="314"/>
    </location>
    <ligand>
        <name>S-adenosyl-L-methionine</name>
        <dbReference type="ChEBI" id="CHEBI:59789"/>
    </ligand>
</feature>
<evidence type="ECO:0000256" key="4">
    <source>
        <dbReference type="ARBA" id="ARBA00022490"/>
    </source>
</evidence>
<dbReference type="Pfam" id="PF01189">
    <property type="entry name" value="Methyltr_RsmB-F"/>
    <property type="match status" value="1"/>
</dbReference>
<evidence type="ECO:0000256" key="7">
    <source>
        <dbReference type="ARBA" id="ARBA00022679"/>
    </source>
</evidence>
<evidence type="ECO:0000259" key="14">
    <source>
        <dbReference type="PROSITE" id="PS51686"/>
    </source>
</evidence>
<evidence type="ECO:0000256" key="8">
    <source>
        <dbReference type="ARBA" id="ARBA00022691"/>
    </source>
</evidence>
<dbReference type="InterPro" id="IPR001678">
    <property type="entry name" value="MeTrfase_RsmB-F_NOP2_dom"/>
</dbReference>
<dbReference type="NCBIfam" id="TIGR00563">
    <property type="entry name" value="rsmB"/>
    <property type="match status" value="1"/>
</dbReference>
<evidence type="ECO:0000256" key="11">
    <source>
        <dbReference type="ARBA" id="ARBA00031088"/>
    </source>
</evidence>
<dbReference type="PROSITE" id="PS51686">
    <property type="entry name" value="SAM_MT_RSMB_NOP"/>
    <property type="match status" value="1"/>
</dbReference>
<dbReference type="PANTHER" id="PTHR22807:SF53">
    <property type="entry name" value="RIBOSOMAL RNA SMALL SUBUNIT METHYLTRANSFERASE B-RELATED"/>
    <property type="match status" value="1"/>
</dbReference>
<dbReference type="InterPro" id="IPR004573">
    <property type="entry name" value="rRNA_ssu_MeTfrase_B"/>
</dbReference>
<keyword evidence="16" id="KW-1185">Reference proteome</keyword>
<dbReference type="InterPro" id="IPR006027">
    <property type="entry name" value="NusB_RsmB_TIM44"/>
</dbReference>
<dbReference type="Proteomes" id="UP000593601">
    <property type="component" value="Chromosome"/>
</dbReference>
<feature type="active site" description="Nucleophile" evidence="13">
    <location>
        <position position="385"/>
    </location>
</feature>
<dbReference type="GO" id="GO:0006355">
    <property type="term" value="P:regulation of DNA-templated transcription"/>
    <property type="evidence" value="ECO:0007669"/>
    <property type="project" value="InterPro"/>
</dbReference>
<dbReference type="InterPro" id="IPR035926">
    <property type="entry name" value="NusB-like_sf"/>
</dbReference>
<evidence type="ECO:0000313" key="16">
    <source>
        <dbReference type="Proteomes" id="UP000593601"/>
    </source>
</evidence>
<dbReference type="InterPro" id="IPR049560">
    <property type="entry name" value="MeTrfase_RsmB-F_NOP2_cat"/>
</dbReference>
<dbReference type="SUPFAM" id="SSF48013">
    <property type="entry name" value="NusB-like"/>
    <property type="match status" value="1"/>
</dbReference>
<keyword evidence="8 13" id="KW-0949">S-adenosyl-L-methionine</keyword>
<evidence type="ECO:0000256" key="9">
    <source>
        <dbReference type="ARBA" id="ARBA00022884"/>
    </source>
</evidence>
<dbReference type="RefSeq" id="WP_193736534.1">
    <property type="nucleotide sequence ID" value="NZ_CP063304.1"/>
</dbReference>
<feature type="binding site" evidence="13">
    <location>
        <position position="332"/>
    </location>
    <ligand>
        <name>S-adenosyl-L-methionine</name>
        <dbReference type="ChEBI" id="CHEBI:59789"/>
    </ligand>
</feature>
<reference evidence="15 16" key="1">
    <citation type="submission" date="2020-10" db="EMBL/GenBank/DDBJ databases">
        <title>Blautia liquoris sp.nov., isolated from the mud in a fermentation cellar used for the production of Chinese strong-flavoured liquor.</title>
        <authorList>
            <person name="Lu L."/>
        </authorList>
    </citation>
    <scope>NUCLEOTIDE SEQUENCE [LARGE SCALE GENOMIC DNA]</scope>
    <source>
        <strain evidence="15 16">LZLJ-3</strain>
    </source>
</reference>
<proteinExistence type="inferred from homology"/>
<dbReference type="InterPro" id="IPR054728">
    <property type="entry name" value="RsmB-like_ferredoxin"/>
</dbReference>
<comment type="catalytic activity">
    <reaction evidence="12">
        <text>cytidine(967) in 16S rRNA + S-adenosyl-L-methionine = 5-methylcytidine(967) in 16S rRNA + S-adenosyl-L-homocysteine + H(+)</text>
        <dbReference type="Rhea" id="RHEA:42748"/>
        <dbReference type="Rhea" id="RHEA-COMP:10219"/>
        <dbReference type="Rhea" id="RHEA-COMP:10220"/>
        <dbReference type="ChEBI" id="CHEBI:15378"/>
        <dbReference type="ChEBI" id="CHEBI:57856"/>
        <dbReference type="ChEBI" id="CHEBI:59789"/>
        <dbReference type="ChEBI" id="CHEBI:74483"/>
        <dbReference type="ChEBI" id="CHEBI:82748"/>
        <dbReference type="EC" id="2.1.1.176"/>
    </reaction>
</comment>
<dbReference type="PANTHER" id="PTHR22807">
    <property type="entry name" value="NOP2 YEAST -RELATED NOL1/NOP2/FMU SUN DOMAIN-CONTAINING"/>
    <property type="match status" value="1"/>
</dbReference>
<dbReference type="Gene3D" id="1.10.940.10">
    <property type="entry name" value="NusB-like"/>
    <property type="match status" value="1"/>
</dbReference>
<dbReference type="GO" id="GO:0008649">
    <property type="term" value="F:rRNA methyltransferase activity"/>
    <property type="evidence" value="ECO:0007669"/>
    <property type="project" value="InterPro"/>
</dbReference>
<feature type="binding site" evidence="13">
    <location>
        <begin position="263"/>
        <end position="269"/>
    </location>
    <ligand>
        <name>S-adenosyl-L-methionine</name>
        <dbReference type="ChEBI" id="CHEBI:59789"/>
    </ligand>
</feature>
<dbReference type="Gene3D" id="3.40.50.150">
    <property type="entry name" value="Vaccinia Virus protein VP39"/>
    <property type="match status" value="1"/>
</dbReference>
<evidence type="ECO:0000256" key="10">
    <source>
        <dbReference type="ARBA" id="ARBA00030399"/>
    </source>
</evidence>
<dbReference type="AlphaFoldDB" id="A0A7M2RJN7"/>
<comment type="similarity">
    <text evidence="13">Belongs to the class I-like SAM-binding methyltransferase superfamily. RsmB/NOP family.</text>
</comment>
<comment type="subcellular location">
    <subcellularLocation>
        <location evidence="2">Cytoplasm</location>
    </subcellularLocation>
</comment>
<evidence type="ECO:0000256" key="3">
    <source>
        <dbReference type="ARBA" id="ARBA00012140"/>
    </source>
</evidence>
<gene>
    <name evidence="15" type="primary">rsmB</name>
    <name evidence="15" type="ORF">INP51_04490</name>
</gene>
<dbReference type="SUPFAM" id="SSF53335">
    <property type="entry name" value="S-adenosyl-L-methionine-dependent methyltransferases"/>
    <property type="match status" value="1"/>
</dbReference>
<evidence type="ECO:0000256" key="12">
    <source>
        <dbReference type="ARBA" id="ARBA00047283"/>
    </source>
</evidence>
<evidence type="ECO:0000256" key="6">
    <source>
        <dbReference type="ARBA" id="ARBA00022603"/>
    </source>
</evidence>
<dbReference type="PRINTS" id="PR02008">
    <property type="entry name" value="RCMTFAMILY"/>
</dbReference>
<dbReference type="EC" id="2.1.1.176" evidence="3"/>
<dbReference type="Pfam" id="PF22458">
    <property type="entry name" value="RsmF-B_ferredox"/>
    <property type="match status" value="1"/>
</dbReference>
<feature type="domain" description="SAM-dependent MTase RsmB/NOP-type" evidence="14">
    <location>
        <begin position="173"/>
        <end position="448"/>
    </location>
</feature>